<accession>A0A317DFP2</accession>
<comment type="caution">
    <text evidence="4">The sequence shown here is derived from an EMBL/GenBank/DDBJ whole genome shotgun (WGS) entry which is preliminary data.</text>
</comment>
<dbReference type="AlphaFoldDB" id="A0A317DFP2"/>
<keyword evidence="1" id="KW-0238">DNA-binding</keyword>
<gene>
    <name evidence="4" type="ORF">DKT69_20475</name>
</gene>
<evidence type="ECO:0000256" key="1">
    <source>
        <dbReference type="ARBA" id="ARBA00023125"/>
    </source>
</evidence>
<evidence type="ECO:0000313" key="5">
    <source>
        <dbReference type="Proteomes" id="UP000246050"/>
    </source>
</evidence>
<dbReference type="InterPro" id="IPR010095">
    <property type="entry name" value="Cas12f1-like_TNB"/>
</dbReference>
<evidence type="ECO:0000259" key="3">
    <source>
        <dbReference type="Pfam" id="PF07282"/>
    </source>
</evidence>
<dbReference type="GO" id="GO:0003677">
    <property type="term" value="F:DNA binding"/>
    <property type="evidence" value="ECO:0007669"/>
    <property type="project" value="UniProtKB-KW"/>
</dbReference>
<evidence type="ECO:0000313" key="4">
    <source>
        <dbReference type="EMBL" id="PWR13521.1"/>
    </source>
</evidence>
<proteinExistence type="predicted"/>
<reference evidence="4 5" key="1">
    <citation type="submission" date="2018-05" db="EMBL/GenBank/DDBJ databases">
        <title>Micromonosporas from Atacama Desert.</title>
        <authorList>
            <person name="Carro L."/>
            <person name="Golinska P."/>
            <person name="Klenk H.-P."/>
            <person name="Goodfellow M."/>
        </authorList>
    </citation>
    <scope>NUCLEOTIDE SEQUENCE [LARGE SCALE GENOMIC DNA]</scope>
    <source>
        <strain evidence="4 5">4G51</strain>
    </source>
</reference>
<organism evidence="4 5">
    <name type="scientific">Micromonospora sicca</name>
    <dbReference type="NCBI Taxonomy" id="2202420"/>
    <lineage>
        <taxon>Bacteria</taxon>
        <taxon>Bacillati</taxon>
        <taxon>Actinomycetota</taxon>
        <taxon>Actinomycetes</taxon>
        <taxon>Micromonosporales</taxon>
        <taxon>Micromonosporaceae</taxon>
        <taxon>Micromonospora</taxon>
    </lineage>
</organism>
<dbReference type="EMBL" id="QGKS01000261">
    <property type="protein sequence ID" value="PWR13521.1"/>
    <property type="molecule type" value="Genomic_DNA"/>
</dbReference>
<feature type="region of interest" description="Disordered" evidence="2">
    <location>
        <begin position="475"/>
        <end position="588"/>
    </location>
</feature>
<sequence>MFADRVGWLADLVRGMADGVIAAHWSDADLAVFGGGVGVDGRRLPSSGWMALRRLGWGAVAPAGVVVSDRVRRIAEEEAARALRLGCHRRAVVAALLATWPADPFARTGEEWSALRAQLPEGTDNATIRNRTRQITAYLGRHGRLPVDLCELEGPPVVARQVSLAAADRQQVVVDRVDDRIVRVWSQLPMCAAPASYRDWVWHAFDLVLPAPVPARVKVCSPTLRPRDGKVRVDLPWQTPRTPPPVDGHARALGVDWGVNTLLTATVADLEEGSVVVRGRPLRFDATGVSAKLVRLRRHREHLHTKADHLARLRDGRPTHVPADPELTAKLAVLEAEHSAVCARIRHLNTALAWSAARWLVDHATAVGATAIYVEDLATLEAGGRSRSLNRRISGAVRGTVFTAIAHLAAKAGIAVVTVPARGTSSGCPRCGAVVKHVKTPERSVAGYRWATCSCGLSLDRDHAAAQRIAARGLANQAKTRRDRNGNTAIRTATDTPVRRRPRRPTPTATIRPVRDRRKTAPTPRQVRPATVKTSRLLPLRRQVPAPAEPPPGTAGKRPAGRTPQETQPSGPVRQVPHTVPTTAQRHPHRVRGAVLGRGFHRHVRATPITHRDGSTGRESGSLRIT</sequence>
<feature type="domain" description="Cas12f1-like TNB" evidence="3">
    <location>
        <begin position="402"/>
        <end position="469"/>
    </location>
</feature>
<name>A0A317DFP2_9ACTN</name>
<dbReference type="Pfam" id="PF07282">
    <property type="entry name" value="Cas12f1-like_TNB"/>
    <property type="match status" value="1"/>
</dbReference>
<dbReference type="Proteomes" id="UP000246050">
    <property type="component" value="Unassembled WGS sequence"/>
</dbReference>
<evidence type="ECO:0000256" key="2">
    <source>
        <dbReference type="SAM" id="MobiDB-lite"/>
    </source>
</evidence>
<protein>
    <submittedName>
        <fullName evidence="4">Transposase</fullName>
    </submittedName>
</protein>